<keyword evidence="1" id="KW-0805">Transcription regulation</keyword>
<keyword evidence="6" id="KW-1185">Reference proteome</keyword>
<protein>
    <submittedName>
        <fullName evidence="5">Uncharacterized protein</fullName>
    </submittedName>
</protein>
<accession>A0A1I2MA58</accession>
<reference evidence="6" key="1">
    <citation type="submission" date="2016-10" db="EMBL/GenBank/DDBJ databases">
        <authorList>
            <person name="Varghese N."/>
            <person name="Submissions S."/>
        </authorList>
    </citation>
    <scope>NUCLEOTIDE SEQUENCE [LARGE SCALE GENOMIC DNA]</scope>
    <source>
        <strain evidence="6">CGMCC 1.7739</strain>
    </source>
</reference>
<name>A0A1I2MA58_9EURY</name>
<dbReference type="PANTHER" id="PTHR34236">
    <property type="entry name" value="DIMETHYL SULFOXIDE REDUCTASE TRANSCRIPTIONAL ACTIVATOR"/>
    <property type="match status" value="1"/>
</dbReference>
<keyword evidence="2" id="KW-0804">Transcription</keyword>
<evidence type="ECO:0000256" key="2">
    <source>
        <dbReference type="ARBA" id="ARBA00023163"/>
    </source>
</evidence>
<sequence length="227" mass="24013">MSGIHVRLGVDGVKGCPVAAMSGDFEVESVVTDRQAASGGGAVVGEVTVKRPPEELSIPDAADVVFSDGSRSVLRFEAEGEHCPCGRVPDHGCPVRDIDVVGGRAADRETASGDAGGGTVVVSFLVSEMETVRRIISDLQARCDSVRIHRLMRSDPDDSGSLLLVDRSAFTDRQYEVLRTAHEMGYFERPKAANSADVASALGITASTFTEHLAATQSKLLDQILSV</sequence>
<dbReference type="InterPro" id="IPR007050">
    <property type="entry name" value="HTH_bacterioopsin"/>
</dbReference>
<dbReference type="InterPro" id="IPR056433">
    <property type="entry name" value="DmsR-like_N"/>
</dbReference>
<evidence type="ECO:0000256" key="1">
    <source>
        <dbReference type="ARBA" id="ARBA00023015"/>
    </source>
</evidence>
<dbReference type="Pfam" id="PF24277">
    <property type="entry name" value="DmsR_N"/>
    <property type="match status" value="1"/>
</dbReference>
<feature type="domain" description="HTH bat-type" evidence="3">
    <location>
        <begin position="170"/>
        <end position="221"/>
    </location>
</feature>
<dbReference type="Proteomes" id="UP000198876">
    <property type="component" value="Unassembled WGS sequence"/>
</dbReference>
<evidence type="ECO:0000313" key="5">
    <source>
        <dbReference type="EMBL" id="SFF88322.1"/>
    </source>
</evidence>
<feature type="domain" description="DmsR-like N-terminal" evidence="4">
    <location>
        <begin position="1"/>
        <end position="154"/>
    </location>
</feature>
<dbReference type="PANTHER" id="PTHR34236:SF1">
    <property type="entry name" value="DIMETHYL SULFOXIDE REDUCTASE TRANSCRIPTIONAL ACTIVATOR"/>
    <property type="match status" value="1"/>
</dbReference>
<dbReference type="Pfam" id="PF04967">
    <property type="entry name" value="HTH_10"/>
    <property type="match status" value="1"/>
</dbReference>
<organism evidence="5 6">
    <name type="scientific">Halopelagius inordinatus</name>
    <dbReference type="NCBI Taxonomy" id="553467"/>
    <lineage>
        <taxon>Archaea</taxon>
        <taxon>Methanobacteriati</taxon>
        <taxon>Methanobacteriota</taxon>
        <taxon>Stenosarchaea group</taxon>
        <taxon>Halobacteria</taxon>
        <taxon>Halobacteriales</taxon>
        <taxon>Haloferacaceae</taxon>
    </lineage>
</organism>
<evidence type="ECO:0000259" key="4">
    <source>
        <dbReference type="Pfam" id="PF24277"/>
    </source>
</evidence>
<proteinExistence type="predicted"/>
<dbReference type="EMBL" id="FOOQ01000001">
    <property type="protein sequence ID" value="SFF88322.1"/>
    <property type="molecule type" value="Genomic_DNA"/>
</dbReference>
<evidence type="ECO:0000313" key="6">
    <source>
        <dbReference type="Proteomes" id="UP000198876"/>
    </source>
</evidence>
<evidence type="ECO:0000259" key="3">
    <source>
        <dbReference type="Pfam" id="PF04967"/>
    </source>
</evidence>
<dbReference type="AlphaFoldDB" id="A0A1I2MA58"/>
<gene>
    <name evidence="5" type="ORF">SAMN04488063_0646</name>
</gene>